<dbReference type="EMBL" id="VTER01000010">
    <property type="protein sequence ID" value="TYS45696.1"/>
    <property type="molecule type" value="Genomic_DNA"/>
</dbReference>
<accession>A0A5D4R6V0</accession>
<organism evidence="2 3">
    <name type="scientific">Bacillus infantis</name>
    <dbReference type="NCBI Taxonomy" id="324767"/>
    <lineage>
        <taxon>Bacteria</taxon>
        <taxon>Bacillati</taxon>
        <taxon>Bacillota</taxon>
        <taxon>Bacilli</taxon>
        <taxon>Bacillales</taxon>
        <taxon>Bacillaceae</taxon>
        <taxon>Bacillus</taxon>
    </lineage>
</organism>
<dbReference type="Proteomes" id="UP000322139">
    <property type="component" value="Unassembled WGS sequence"/>
</dbReference>
<evidence type="ECO:0000313" key="3">
    <source>
        <dbReference type="Proteomes" id="UP000322139"/>
    </source>
</evidence>
<feature type="transmembrane region" description="Helical" evidence="1">
    <location>
        <begin position="43"/>
        <end position="61"/>
    </location>
</feature>
<evidence type="ECO:0000313" key="2">
    <source>
        <dbReference type="EMBL" id="TYS45696.1"/>
    </source>
</evidence>
<dbReference type="AlphaFoldDB" id="A0A5D4R6V0"/>
<name>A0A5D4R6V0_9BACI</name>
<feature type="transmembrane region" description="Helical" evidence="1">
    <location>
        <begin position="20"/>
        <end position="37"/>
    </location>
</feature>
<proteinExistence type="predicted"/>
<sequence>MSSLERFFGKKNLEKINNRVIWIGILIAVVNLSFEPLQRKLDLIVLGVFSAFCLIAFLTYFRNHKLKAGTAIALMAAMYAVYIF</sequence>
<evidence type="ECO:0000256" key="1">
    <source>
        <dbReference type="SAM" id="Phobius"/>
    </source>
</evidence>
<keyword evidence="1" id="KW-0472">Membrane</keyword>
<feature type="transmembrane region" description="Helical" evidence="1">
    <location>
        <begin position="66"/>
        <end position="83"/>
    </location>
</feature>
<protein>
    <submittedName>
        <fullName evidence="2">Uncharacterized protein</fullName>
    </submittedName>
</protein>
<keyword evidence="1" id="KW-0812">Transmembrane</keyword>
<keyword evidence="1" id="KW-1133">Transmembrane helix</keyword>
<dbReference type="RefSeq" id="WP_148976237.1">
    <property type="nucleotide sequence ID" value="NZ_JBNILB010000011.1"/>
</dbReference>
<reference evidence="2 3" key="1">
    <citation type="submission" date="2019-08" db="EMBL/GenBank/DDBJ databases">
        <title>Bacillus genomes from the desert of Cuatro Cienegas, Coahuila.</title>
        <authorList>
            <person name="Olmedo-Alvarez G."/>
        </authorList>
    </citation>
    <scope>NUCLEOTIDE SEQUENCE [LARGE SCALE GENOMIC DNA]</scope>
    <source>
        <strain evidence="2 3">CH446_14T</strain>
    </source>
</reference>
<gene>
    <name evidence="2" type="ORF">FZD51_19200</name>
</gene>
<comment type="caution">
    <text evidence="2">The sequence shown here is derived from an EMBL/GenBank/DDBJ whole genome shotgun (WGS) entry which is preliminary data.</text>
</comment>